<dbReference type="PANTHER" id="PTHR31313">
    <property type="entry name" value="TY1 ENHANCER ACTIVATOR"/>
    <property type="match status" value="1"/>
</dbReference>
<name>A0A8T9B6X7_9HELO</name>
<keyword evidence="7" id="KW-0539">Nucleus</keyword>
<dbReference type="Gene3D" id="4.10.240.10">
    <property type="entry name" value="Zn(2)-C6 fungal-type DNA-binding domain"/>
    <property type="match status" value="1"/>
</dbReference>
<dbReference type="GO" id="GO:0000981">
    <property type="term" value="F:DNA-binding transcription factor activity, RNA polymerase II-specific"/>
    <property type="evidence" value="ECO:0007669"/>
    <property type="project" value="InterPro"/>
</dbReference>
<evidence type="ECO:0000256" key="5">
    <source>
        <dbReference type="ARBA" id="ARBA00023125"/>
    </source>
</evidence>
<accession>A0A8T9B6X7</accession>
<comment type="subcellular location">
    <subcellularLocation>
        <location evidence="1">Nucleus</location>
    </subcellularLocation>
</comment>
<evidence type="ECO:0000256" key="3">
    <source>
        <dbReference type="ARBA" id="ARBA00022833"/>
    </source>
</evidence>
<protein>
    <submittedName>
        <fullName evidence="10">Putative transcriptional regulatory protein</fullName>
    </submittedName>
</protein>
<feature type="domain" description="Xylanolytic transcriptional activator regulatory" evidence="9">
    <location>
        <begin position="367"/>
        <end position="443"/>
    </location>
</feature>
<evidence type="ECO:0000256" key="7">
    <source>
        <dbReference type="ARBA" id="ARBA00023242"/>
    </source>
</evidence>
<reference evidence="10 11" key="1">
    <citation type="submission" date="2018-05" db="EMBL/GenBank/DDBJ databases">
        <title>Whole genome sequencing for identification of molecular markers to develop diagnostic detection tools for the regulated plant pathogen Lachnellula willkommii.</title>
        <authorList>
            <person name="Giroux E."/>
            <person name="Bilodeau G."/>
        </authorList>
    </citation>
    <scope>NUCLEOTIDE SEQUENCE [LARGE SCALE GENOMIC DNA]</scope>
    <source>
        <strain evidence="10 11">CBS 203.66</strain>
    </source>
</reference>
<evidence type="ECO:0000256" key="8">
    <source>
        <dbReference type="SAM" id="MobiDB-lite"/>
    </source>
</evidence>
<dbReference type="EMBL" id="QGMF01000451">
    <property type="protein sequence ID" value="TVY15780.1"/>
    <property type="molecule type" value="Genomic_DNA"/>
</dbReference>
<sequence length="739" mass="82593">MRTFFYMHILKVNILYPGFFHRSAKHAIGEPNPLSHTQPIHSSNSPQTGKVATCRCHEHSTRRSYGAACSSDSLREMQEEEGQSDIAAIKCDRVQPCWRCKTAKIDCSFIGSGEKQRPVSRGYVQALEGQIASLEKFITKLITVDSNERDLLLKNFSSSSNHLRVASVASAEATEASTSELPIRSRTGHLRKLKDGKATEFYGATSFFQISPSQDQDPASSVVENAYDNEFIAEGEVILGPESLDNFATIGDSSSAFSPQSDICRKLMARFFQHQYQYFMCLYREWFLRDFDAGAGPYYSDLLTYSICALGALASEESALRDLSGVFFNRAQELLYGGALESPNLTTLQALILLGHREIGIGKASKGWLFSGMAFRLAHEMGLHLDPNNWTGSDDSRIEREILRRTYWAAFVADKQLSLYFGRPPALYPGESDVRDTERIPYPPEWASLLNTYIMQGTSETAYEDGLALVAGWVHQVELCKILHRMITEVFENRSGKTDETVLSTSVKEIHVALTKWSSALPSKLHWNQWTVGPVPSLVLHLHMQYHAAMIILHRPPRHMFRDPKITTSQDVKNCYSSLESLIKLLGRYSRQHNYSHLPFTFVHILATAASAILMKRYIESSSWSDAEVSRPLNLVISALDGIAKTWPCAKQVRGVINSAISGSSDESAQTESPQSFDLMTSLTGADYSSMNQDLDFEIDDVNIGSFMPDSFGDGYQWDDGFSLDPASVDLVDFENPLP</sequence>
<dbReference type="SMART" id="SM00906">
    <property type="entry name" value="Fungal_trans"/>
    <property type="match status" value="1"/>
</dbReference>
<dbReference type="InterPro" id="IPR051615">
    <property type="entry name" value="Transcr_Regulatory_Elem"/>
</dbReference>
<dbReference type="OrthoDB" id="4161332at2759"/>
<dbReference type="GO" id="GO:0006351">
    <property type="term" value="P:DNA-templated transcription"/>
    <property type="evidence" value="ECO:0007669"/>
    <property type="project" value="InterPro"/>
</dbReference>
<dbReference type="GO" id="GO:0003677">
    <property type="term" value="F:DNA binding"/>
    <property type="evidence" value="ECO:0007669"/>
    <property type="project" value="UniProtKB-KW"/>
</dbReference>
<evidence type="ECO:0000259" key="9">
    <source>
        <dbReference type="SMART" id="SM00906"/>
    </source>
</evidence>
<dbReference type="InterPro" id="IPR036864">
    <property type="entry name" value="Zn2-C6_fun-type_DNA-bd_sf"/>
</dbReference>
<keyword evidence="6" id="KW-0804">Transcription</keyword>
<comment type="caution">
    <text evidence="10">The sequence shown here is derived from an EMBL/GenBank/DDBJ whole genome shotgun (WGS) entry which is preliminary data.</text>
</comment>
<dbReference type="GO" id="GO:0005634">
    <property type="term" value="C:nucleus"/>
    <property type="evidence" value="ECO:0007669"/>
    <property type="project" value="UniProtKB-SubCell"/>
</dbReference>
<dbReference type="PANTHER" id="PTHR31313:SF81">
    <property type="entry name" value="TY1 ENHANCER ACTIVATOR"/>
    <property type="match status" value="1"/>
</dbReference>
<proteinExistence type="predicted"/>
<feature type="compositionally biased region" description="Polar residues" evidence="8">
    <location>
        <begin position="34"/>
        <end position="49"/>
    </location>
</feature>
<keyword evidence="5" id="KW-0238">DNA-binding</keyword>
<evidence type="ECO:0000256" key="1">
    <source>
        <dbReference type="ARBA" id="ARBA00004123"/>
    </source>
</evidence>
<keyword evidence="4" id="KW-0805">Transcription regulation</keyword>
<dbReference type="CDD" id="cd12148">
    <property type="entry name" value="fungal_TF_MHR"/>
    <property type="match status" value="1"/>
</dbReference>
<dbReference type="GO" id="GO:0008270">
    <property type="term" value="F:zinc ion binding"/>
    <property type="evidence" value="ECO:0007669"/>
    <property type="project" value="InterPro"/>
</dbReference>
<evidence type="ECO:0000313" key="10">
    <source>
        <dbReference type="EMBL" id="TVY15780.1"/>
    </source>
</evidence>
<keyword evidence="2" id="KW-0479">Metal-binding</keyword>
<evidence type="ECO:0000256" key="6">
    <source>
        <dbReference type="ARBA" id="ARBA00023163"/>
    </source>
</evidence>
<keyword evidence="11" id="KW-1185">Reference proteome</keyword>
<organism evidence="10 11">
    <name type="scientific">Lachnellula arida</name>
    <dbReference type="NCBI Taxonomy" id="1316785"/>
    <lineage>
        <taxon>Eukaryota</taxon>
        <taxon>Fungi</taxon>
        <taxon>Dikarya</taxon>
        <taxon>Ascomycota</taxon>
        <taxon>Pezizomycotina</taxon>
        <taxon>Leotiomycetes</taxon>
        <taxon>Helotiales</taxon>
        <taxon>Lachnaceae</taxon>
        <taxon>Lachnellula</taxon>
    </lineage>
</organism>
<feature type="region of interest" description="Disordered" evidence="8">
    <location>
        <begin position="30"/>
        <end position="49"/>
    </location>
</feature>
<evidence type="ECO:0000313" key="11">
    <source>
        <dbReference type="Proteomes" id="UP000469559"/>
    </source>
</evidence>
<dbReference type="InterPro" id="IPR001138">
    <property type="entry name" value="Zn2Cys6_DnaBD"/>
</dbReference>
<evidence type="ECO:0000256" key="2">
    <source>
        <dbReference type="ARBA" id="ARBA00022723"/>
    </source>
</evidence>
<dbReference type="CDD" id="cd00067">
    <property type="entry name" value="GAL4"/>
    <property type="match status" value="1"/>
</dbReference>
<dbReference type="Pfam" id="PF04082">
    <property type="entry name" value="Fungal_trans"/>
    <property type="match status" value="1"/>
</dbReference>
<dbReference type="Proteomes" id="UP000469559">
    <property type="component" value="Unassembled WGS sequence"/>
</dbReference>
<dbReference type="InterPro" id="IPR007219">
    <property type="entry name" value="XnlR_reg_dom"/>
</dbReference>
<gene>
    <name evidence="10" type="ORF">LARI1_G006368</name>
</gene>
<evidence type="ECO:0000256" key="4">
    <source>
        <dbReference type="ARBA" id="ARBA00023015"/>
    </source>
</evidence>
<keyword evidence="3" id="KW-0862">Zinc</keyword>
<dbReference type="AlphaFoldDB" id="A0A8T9B6X7"/>